<dbReference type="GeneID" id="30680442"/>
<keyword evidence="2" id="KW-0808">Transferase</keyword>
<keyword evidence="2" id="KW-0032">Aminotransferase</keyword>
<protein>
    <submittedName>
        <fullName evidence="2">Aminotransferase</fullName>
    </submittedName>
</protein>
<dbReference type="RefSeq" id="WP_075049981.1">
    <property type="nucleotide sequence ID" value="NZ_CP006867.1"/>
</dbReference>
<dbReference type="OrthoDB" id="18576at2157"/>
<dbReference type="KEGG" id="iis:EYM_05290"/>
<reference evidence="2 3" key="1">
    <citation type="submission" date="2013-11" db="EMBL/GenBank/DDBJ databases">
        <title>Comparative genomics of Ignicoccus.</title>
        <authorList>
            <person name="Podar M."/>
        </authorList>
    </citation>
    <scope>NUCLEOTIDE SEQUENCE [LARGE SCALE GENOMIC DNA]</scope>
    <source>
        <strain evidence="2 3">DSM 13165</strain>
    </source>
</reference>
<dbReference type="EMBL" id="CP006867">
    <property type="protein sequence ID" value="ALU11839.1"/>
    <property type="molecule type" value="Genomic_DNA"/>
</dbReference>
<keyword evidence="1" id="KW-0812">Transmembrane</keyword>
<feature type="transmembrane region" description="Helical" evidence="1">
    <location>
        <begin position="348"/>
        <end position="368"/>
    </location>
</feature>
<keyword evidence="1" id="KW-1133">Transmembrane helix</keyword>
<evidence type="ECO:0000313" key="3">
    <source>
        <dbReference type="Proteomes" id="UP000060778"/>
    </source>
</evidence>
<keyword evidence="1" id="KW-0472">Membrane</keyword>
<organism evidence="2 3">
    <name type="scientific">Ignicoccus islandicus DSM 13165</name>
    <dbReference type="NCBI Taxonomy" id="940295"/>
    <lineage>
        <taxon>Archaea</taxon>
        <taxon>Thermoproteota</taxon>
        <taxon>Thermoprotei</taxon>
        <taxon>Desulfurococcales</taxon>
        <taxon>Desulfurococcaceae</taxon>
        <taxon>Ignicoccus</taxon>
    </lineage>
</organism>
<sequence>MKKTLALGLLLVALSFAARPASPVLLADLSHGENAHGLCAFMKTMPETHWIVLVPQEDYQLPPCSIVPEVIVGNFASKEVVEALKKVDGVIIGQPTKTFSEDELKAIADWFKGGQKLLWCAGDSDYPAQGGVMEIAQHACNDVFEAIGSKLRLDYVSVEDTVSNAGRPYRVIGIVNPSGAYDSYLVGLGAHKVLFHGPGAVAWVDENETWHKLTDELPNDVVVLVTTTENGRIVEHQPTKPGAPGDFGQAHTVGETGKFVLMAAQVMGDKAPYSVVIASGESPYGGYQPMVSFRYHGLALDGPRFVRNVFLWGLDYKAELGSMLDLSNLTVNNVASKVNQQLSAYNTMIQASIALAVLAIALAVILHFI</sequence>
<evidence type="ECO:0000256" key="1">
    <source>
        <dbReference type="SAM" id="Phobius"/>
    </source>
</evidence>
<proteinExistence type="predicted"/>
<gene>
    <name evidence="2" type="ORF">EYM_05290</name>
</gene>
<dbReference type="AlphaFoldDB" id="A0A0U3FNC1"/>
<dbReference type="Proteomes" id="UP000060778">
    <property type="component" value="Chromosome"/>
</dbReference>
<evidence type="ECO:0000313" key="2">
    <source>
        <dbReference type="EMBL" id="ALU11839.1"/>
    </source>
</evidence>
<dbReference type="STRING" id="940295.EYM_05290"/>
<name>A0A0U3FNC1_9CREN</name>
<dbReference type="PATRIC" id="fig|940295.4.peg.1015"/>
<keyword evidence="3" id="KW-1185">Reference proteome</keyword>
<dbReference type="GO" id="GO:0008483">
    <property type="term" value="F:transaminase activity"/>
    <property type="evidence" value="ECO:0007669"/>
    <property type="project" value="UniProtKB-KW"/>
</dbReference>
<accession>A0A0U3FNC1</accession>